<keyword evidence="9" id="KW-0675">Receptor</keyword>
<reference evidence="18 19" key="1">
    <citation type="submission" date="2016-07" db="EMBL/GenBank/DDBJ databases">
        <title>Disparate Historic Effective Population Sizes Predicted by Modern Levels of Genome Diversity for the Scaled Quail (Callipepla squamata) and the Northern Bobwhite (Colinus virginianus): Inferences from First and Second Generation Draft Genome Assemblies for Sympatric New World Quail.</title>
        <authorList>
            <person name="Oldeschulte D.L."/>
            <person name="Halley Y.A."/>
            <person name="Bhattarai E.K."/>
            <person name="Brashear W.A."/>
            <person name="Hill J."/>
            <person name="Metz R.P."/>
            <person name="Johnson C.D."/>
            <person name="Rollins D."/>
            <person name="Peterson M.J."/>
            <person name="Bickhart D.M."/>
            <person name="Decker J.E."/>
            <person name="Seabury C.M."/>
        </authorList>
    </citation>
    <scope>NUCLEOTIDE SEQUENCE [LARGE SCALE GENOMIC DNA]</scope>
    <source>
        <strain evidence="18 19">Texas</strain>
        <tissue evidence="18">Leg muscle</tissue>
    </source>
</reference>
<dbReference type="SUPFAM" id="SSF50911">
    <property type="entry name" value="Mannose 6-phosphate receptor domain"/>
    <property type="match status" value="1"/>
</dbReference>
<dbReference type="PANTHER" id="PTHR15071:SF29">
    <property type="entry name" value="CATION-DEPENDENT MANNOSE-6-PHOSPHATE RECEPTOR"/>
    <property type="match status" value="1"/>
</dbReference>
<evidence type="ECO:0000256" key="9">
    <source>
        <dbReference type="ARBA" id="ARBA00023170"/>
    </source>
</evidence>
<proteinExistence type="predicted"/>
<dbReference type="GO" id="GO:0019904">
    <property type="term" value="F:protein domain specific binding"/>
    <property type="evidence" value="ECO:0007669"/>
    <property type="project" value="InterPro"/>
</dbReference>
<evidence type="ECO:0000256" key="10">
    <source>
        <dbReference type="ARBA" id="ARBA00023180"/>
    </source>
</evidence>
<organism evidence="18 19">
    <name type="scientific">Callipepla squamata</name>
    <name type="common">Scaled quail</name>
    <dbReference type="NCBI Taxonomy" id="9009"/>
    <lineage>
        <taxon>Eukaryota</taxon>
        <taxon>Metazoa</taxon>
        <taxon>Chordata</taxon>
        <taxon>Craniata</taxon>
        <taxon>Vertebrata</taxon>
        <taxon>Euteleostomi</taxon>
        <taxon>Archelosauria</taxon>
        <taxon>Archosauria</taxon>
        <taxon>Dinosauria</taxon>
        <taxon>Saurischia</taxon>
        <taxon>Theropoda</taxon>
        <taxon>Coelurosauria</taxon>
        <taxon>Aves</taxon>
        <taxon>Neognathae</taxon>
        <taxon>Galloanserae</taxon>
        <taxon>Galliformes</taxon>
        <taxon>Odontophoridae</taxon>
        <taxon>Callipepla</taxon>
    </lineage>
</organism>
<evidence type="ECO:0000256" key="2">
    <source>
        <dbReference type="ARBA" id="ARBA00022448"/>
    </source>
</evidence>
<keyword evidence="11" id="KW-0458">Lysosome</keyword>
<keyword evidence="5 16" id="KW-0732">Signal</keyword>
<evidence type="ECO:0000256" key="8">
    <source>
        <dbReference type="ARBA" id="ARBA00023157"/>
    </source>
</evidence>
<dbReference type="EMBL" id="MCFN01000655">
    <property type="protein sequence ID" value="OXB56302.1"/>
    <property type="molecule type" value="Genomic_DNA"/>
</dbReference>
<comment type="function">
    <text evidence="13">Transport of phosphorylated lysosomal enzymes from the Golgi complex and the cell surface to lysosomes. Lysosomal enzymes bearing phosphomannosyl residues bind specifically to mannose-6-phosphate receptors in the Golgi apparatus and the resulting receptor-ligand complex is transported to an acidic prelyosomal compartment where the low pH mediates the dissociation of the complex.</text>
</comment>
<dbReference type="FunFam" id="2.70.130.10:FF:000008">
    <property type="entry name" value="Cation-dependent mannose-6-phosphate receptor"/>
    <property type="match status" value="1"/>
</dbReference>
<evidence type="ECO:0000256" key="4">
    <source>
        <dbReference type="ARBA" id="ARBA00022692"/>
    </source>
</evidence>
<feature type="chain" id="PRO_5012240318" description="Cation-dependent mannose-6-phosphate receptor" evidence="16">
    <location>
        <begin position="37"/>
        <end position="253"/>
    </location>
</feature>
<dbReference type="OrthoDB" id="29460at2759"/>
<dbReference type="PANTHER" id="PTHR15071">
    <property type="entry name" value="MANNOSE-6-PHOSPHATE RECEPTOR FAMILY MEMBER"/>
    <property type="match status" value="1"/>
</dbReference>
<keyword evidence="19" id="KW-1185">Reference proteome</keyword>
<dbReference type="AlphaFoldDB" id="A0A226MLY7"/>
<keyword evidence="8" id="KW-1015">Disulfide bond</keyword>
<feature type="region of interest" description="Disordered" evidence="15">
    <location>
        <begin position="231"/>
        <end position="253"/>
    </location>
</feature>
<evidence type="ECO:0000256" key="11">
    <source>
        <dbReference type="ARBA" id="ARBA00023228"/>
    </source>
</evidence>
<accession>A0A226MLY7</accession>
<dbReference type="PRINTS" id="PR00715">
    <property type="entry name" value="MAN6PRECEPTR"/>
</dbReference>
<keyword evidence="10" id="KW-0325">Glycoprotein</keyword>
<keyword evidence="3" id="KW-0597">Phosphoprotein</keyword>
<dbReference type="PROSITE" id="PS51914">
    <property type="entry name" value="MRH"/>
    <property type="match status" value="1"/>
</dbReference>
<dbReference type="InterPro" id="IPR009011">
    <property type="entry name" value="Man6P_isomerase_rcpt-bd_dom_sf"/>
</dbReference>
<dbReference type="Proteomes" id="UP000198323">
    <property type="component" value="Unassembled WGS sequence"/>
</dbReference>
<keyword evidence="6" id="KW-1133">Transmembrane helix</keyword>
<evidence type="ECO:0000256" key="16">
    <source>
        <dbReference type="SAM" id="SignalP"/>
    </source>
</evidence>
<dbReference type="Gene3D" id="2.70.130.10">
    <property type="entry name" value="Mannose-6-phosphate receptor binding domain"/>
    <property type="match status" value="1"/>
</dbReference>
<evidence type="ECO:0000313" key="19">
    <source>
        <dbReference type="Proteomes" id="UP000198323"/>
    </source>
</evidence>
<dbReference type="STRING" id="9009.A0A226MLY7"/>
<evidence type="ECO:0000256" key="12">
    <source>
        <dbReference type="ARBA" id="ARBA00046288"/>
    </source>
</evidence>
<evidence type="ECO:0000256" key="14">
    <source>
        <dbReference type="ARBA" id="ARBA00069343"/>
    </source>
</evidence>
<feature type="domain" description="MRH" evidence="17">
    <location>
        <begin position="42"/>
        <end position="198"/>
    </location>
</feature>
<dbReference type="InterPro" id="IPR028927">
    <property type="entry name" value="Man-6-P_rcpt"/>
</dbReference>
<keyword evidence="4" id="KW-0812">Transmembrane</keyword>
<evidence type="ECO:0000256" key="1">
    <source>
        <dbReference type="ARBA" id="ARBA00004363"/>
    </source>
</evidence>
<name>A0A226MLY7_CALSU</name>
<dbReference type="InterPro" id="IPR000296">
    <property type="entry name" value="Man-6-P_rcpt_cation_dep"/>
</dbReference>
<evidence type="ECO:0000256" key="15">
    <source>
        <dbReference type="SAM" id="MobiDB-lite"/>
    </source>
</evidence>
<keyword evidence="7" id="KW-0472">Membrane</keyword>
<protein>
    <recommendedName>
        <fullName evidence="14">Cation-dependent mannose-6-phosphate receptor</fullName>
    </recommendedName>
</protein>
<dbReference type="InterPro" id="IPR044865">
    <property type="entry name" value="MRH_dom"/>
</dbReference>
<evidence type="ECO:0000256" key="13">
    <source>
        <dbReference type="ARBA" id="ARBA00059814"/>
    </source>
</evidence>
<dbReference type="Pfam" id="PF02157">
    <property type="entry name" value="Man-6-P_recep"/>
    <property type="match status" value="2"/>
</dbReference>
<comment type="subcellular location">
    <subcellularLocation>
        <location evidence="12">Endomembrane system</location>
        <topology evidence="12">Single-pass type I membrane protein</topology>
    </subcellularLocation>
    <subcellularLocation>
        <location evidence="1">Lysosome membrane</location>
        <topology evidence="1">Single-pass membrane protein</topology>
    </subcellularLocation>
</comment>
<dbReference type="GO" id="GO:0005765">
    <property type="term" value="C:lysosomal membrane"/>
    <property type="evidence" value="ECO:0007669"/>
    <property type="project" value="UniProtKB-SubCell"/>
</dbReference>
<evidence type="ECO:0000256" key="5">
    <source>
        <dbReference type="ARBA" id="ARBA00022729"/>
    </source>
</evidence>
<feature type="signal peptide" evidence="16">
    <location>
        <begin position="1"/>
        <end position="36"/>
    </location>
</feature>
<evidence type="ECO:0000313" key="18">
    <source>
        <dbReference type="EMBL" id="OXB56302.1"/>
    </source>
</evidence>
<comment type="caution">
    <text evidence="18">The sequence shown here is derived from an EMBL/GenBank/DDBJ whole genome shotgun (WGS) entry which is preliminary data.</text>
</comment>
<evidence type="ECO:0000256" key="7">
    <source>
        <dbReference type="ARBA" id="ARBA00023136"/>
    </source>
</evidence>
<dbReference type="GO" id="GO:0005802">
    <property type="term" value="C:trans-Golgi network"/>
    <property type="evidence" value="ECO:0007669"/>
    <property type="project" value="TreeGrafter"/>
</dbReference>
<dbReference type="GO" id="GO:0006622">
    <property type="term" value="P:protein targeting to lysosome"/>
    <property type="evidence" value="ECO:0007669"/>
    <property type="project" value="InterPro"/>
</dbReference>
<keyword evidence="2" id="KW-0813">Transport</keyword>
<sequence>MVNPMCSLWYVSRMSSHCHASAVLVVFMALAVGAGAEPLTEKSCDVVGDESTESQMEKALLKKLEPLSQMRFNTTVEIGTTENYAYHFRVCREVNSSLHDFAGLVQMDKQSGKTTVIGRINETQVFNGSDWIMLIYKGGDSYGRHCSGEKRRAVIMISCKRGITAVSDIMRFSSVIAVYIIGGFLYQRLIVGAKGMEQFPHFAFWQDLGNLVADGCDFVCRSKPRNVPTAYRGVGDDQLGDESEERDDHLLPM</sequence>
<gene>
    <name evidence="18" type="ORF">ASZ78_002127</name>
</gene>
<evidence type="ECO:0000256" key="3">
    <source>
        <dbReference type="ARBA" id="ARBA00022553"/>
    </source>
</evidence>
<evidence type="ECO:0000259" key="17">
    <source>
        <dbReference type="PROSITE" id="PS51914"/>
    </source>
</evidence>
<evidence type="ECO:0000256" key="6">
    <source>
        <dbReference type="ARBA" id="ARBA00022989"/>
    </source>
</evidence>
<dbReference type="GO" id="GO:0005768">
    <property type="term" value="C:endosome"/>
    <property type="evidence" value="ECO:0007669"/>
    <property type="project" value="InterPro"/>
</dbReference>